<accession>A0A2H0LYT1</accession>
<name>A0A2H0LYT1_9BACT</name>
<dbReference type="InterPro" id="IPR022383">
    <property type="entry name" value="Lactate/malate_DH_C"/>
</dbReference>
<evidence type="ECO:0000256" key="1">
    <source>
        <dbReference type="ARBA" id="ARBA00022532"/>
    </source>
</evidence>
<dbReference type="SUPFAM" id="SSF56327">
    <property type="entry name" value="LDH C-terminal domain-like"/>
    <property type="match status" value="1"/>
</dbReference>
<keyword evidence="3 6" id="KW-0520">NAD</keyword>
<feature type="binding site" evidence="5">
    <location>
        <position position="81"/>
    </location>
    <ligand>
        <name>substrate</name>
    </ligand>
</feature>
<dbReference type="PANTHER" id="PTHR43128:SF16">
    <property type="entry name" value="L-LACTATE DEHYDROGENASE"/>
    <property type="match status" value="1"/>
</dbReference>
<dbReference type="EMBL" id="PCWA01000032">
    <property type="protein sequence ID" value="PIQ89589.1"/>
    <property type="molecule type" value="Genomic_DNA"/>
</dbReference>
<proteinExistence type="inferred from homology"/>
<dbReference type="InterPro" id="IPR011275">
    <property type="entry name" value="Malate_DH_type3"/>
</dbReference>
<dbReference type="GO" id="GO:0030060">
    <property type="term" value="F:L-malate dehydrogenase (NAD+) activity"/>
    <property type="evidence" value="ECO:0007669"/>
    <property type="project" value="UniProtKB-EC"/>
</dbReference>
<dbReference type="InterPro" id="IPR001557">
    <property type="entry name" value="L-lactate/malate_DH"/>
</dbReference>
<dbReference type="InterPro" id="IPR015955">
    <property type="entry name" value="Lactate_DH/Glyco_Ohase_4_C"/>
</dbReference>
<feature type="binding site" evidence="5">
    <location>
        <position position="87"/>
    </location>
    <ligand>
        <name>substrate</name>
    </ligand>
</feature>
<dbReference type="Pfam" id="PF02866">
    <property type="entry name" value="Ldh_1_C"/>
    <property type="match status" value="1"/>
</dbReference>
<feature type="binding site" evidence="5">
    <location>
        <position position="119"/>
    </location>
    <ligand>
        <name>substrate</name>
    </ligand>
</feature>
<organism evidence="10 11">
    <name type="scientific">Candidatus Ghiorseimicrobium undicola</name>
    <dbReference type="NCBI Taxonomy" id="1974746"/>
    <lineage>
        <taxon>Bacteria</taxon>
        <taxon>Pseudomonadati</taxon>
        <taxon>Candidatus Omnitrophota</taxon>
        <taxon>Candidatus Ghiorseimicrobium</taxon>
    </lineage>
</organism>
<dbReference type="GO" id="GO:0004459">
    <property type="term" value="F:L-lactate dehydrogenase (NAD+) activity"/>
    <property type="evidence" value="ECO:0007669"/>
    <property type="project" value="TreeGrafter"/>
</dbReference>
<keyword evidence="1" id="KW-0816">Tricarboxylic acid cycle</keyword>
<evidence type="ECO:0000256" key="2">
    <source>
        <dbReference type="ARBA" id="ARBA00023002"/>
    </source>
</evidence>
<evidence type="ECO:0000313" key="10">
    <source>
        <dbReference type="EMBL" id="PIQ89589.1"/>
    </source>
</evidence>
<evidence type="ECO:0000256" key="5">
    <source>
        <dbReference type="PIRSR" id="PIRSR000102-2"/>
    </source>
</evidence>
<feature type="binding site" evidence="5">
    <location>
        <position position="150"/>
    </location>
    <ligand>
        <name>substrate</name>
    </ligand>
</feature>
<sequence>MARISIIGAGNVGGMAALRILGEKIADVVLVDTAENLALAKACDLQDARGALGFDYSISAGSDFSLISGSDIVIITAGLARKPGMKREDLLNKNAEIIESVAKEINKYADKAICIVVSNPVDVMTRYFLSVFNADRFRAFGMGMNLDASRFANLIAKKLKISPNKIKAVVLGAHGENMLPLPRLTLVEGKPLTSLLSKDEIEELVKQTVSRGAYIVNLYACGSAYFAPSAALLAMARAILNNSQETIGASVYLNGEYGIRDVCIGVPVILGSGGIKEIVNLQLTKDELYTLQTSADSLKSNFNLIACN</sequence>
<dbReference type="PRINTS" id="PR00086">
    <property type="entry name" value="LLDHDRGNASE"/>
</dbReference>
<comment type="similarity">
    <text evidence="7">Belongs to the LDH/MDH superfamily.</text>
</comment>
<dbReference type="AlphaFoldDB" id="A0A2H0LYT1"/>
<dbReference type="Gene3D" id="3.40.50.720">
    <property type="entry name" value="NAD(P)-binding Rossmann-like Domain"/>
    <property type="match status" value="1"/>
</dbReference>
<evidence type="ECO:0000313" key="11">
    <source>
        <dbReference type="Proteomes" id="UP000229641"/>
    </source>
</evidence>
<keyword evidence="2 7" id="KW-0560">Oxidoreductase</keyword>
<evidence type="ECO:0000256" key="4">
    <source>
        <dbReference type="PIRSR" id="PIRSR000102-1"/>
    </source>
</evidence>
<dbReference type="InterPro" id="IPR036291">
    <property type="entry name" value="NAD(P)-bd_dom_sf"/>
</dbReference>
<dbReference type="EC" id="1.1.1.37" evidence="10"/>
<evidence type="ECO:0000259" key="8">
    <source>
        <dbReference type="Pfam" id="PF00056"/>
    </source>
</evidence>
<feature type="binding site" evidence="6">
    <location>
        <position position="32"/>
    </location>
    <ligand>
        <name>NAD(+)</name>
        <dbReference type="ChEBI" id="CHEBI:57540"/>
    </ligand>
</feature>
<dbReference type="GO" id="GO:0006099">
    <property type="term" value="P:tricarboxylic acid cycle"/>
    <property type="evidence" value="ECO:0007669"/>
    <property type="project" value="UniProtKB-KW"/>
</dbReference>
<dbReference type="Gene3D" id="3.90.110.10">
    <property type="entry name" value="Lactate dehydrogenase/glycoside hydrolase, family 4, C-terminal"/>
    <property type="match status" value="1"/>
</dbReference>
<dbReference type="NCBIfam" id="NF004863">
    <property type="entry name" value="PRK06223.1"/>
    <property type="match status" value="1"/>
</dbReference>
<reference evidence="10 11" key="1">
    <citation type="submission" date="2017-09" db="EMBL/GenBank/DDBJ databases">
        <title>Depth-based differentiation of microbial function through sediment-hosted aquifers and enrichment of novel symbionts in the deep terrestrial subsurface.</title>
        <authorList>
            <person name="Probst A.J."/>
            <person name="Ladd B."/>
            <person name="Jarett J.K."/>
            <person name="Geller-Mcgrath D.E."/>
            <person name="Sieber C.M."/>
            <person name="Emerson J.B."/>
            <person name="Anantharaman K."/>
            <person name="Thomas B.C."/>
            <person name="Malmstrom R."/>
            <person name="Stieglmeier M."/>
            <person name="Klingl A."/>
            <person name="Woyke T."/>
            <person name="Ryan C.M."/>
            <person name="Banfield J.F."/>
        </authorList>
    </citation>
    <scope>NUCLEOTIDE SEQUENCE [LARGE SCALE GENOMIC DNA]</scope>
    <source>
        <strain evidence="10">CG11_big_fil_rev_8_21_14_0_20_42_13</strain>
    </source>
</reference>
<dbReference type="PIRSF" id="PIRSF000102">
    <property type="entry name" value="Lac_mal_DH"/>
    <property type="match status" value="1"/>
</dbReference>
<feature type="binding site" evidence="6">
    <location>
        <begin position="117"/>
        <end position="119"/>
    </location>
    <ligand>
        <name>NAD(+)</name>
        <dbReference type="ChEBI" id="CHEBI:57540"/>
    </ligand>
</feature>
<feature type="binding site" evidence="6">
    <location>
        <begin position="8"/>
        <end position="13"/>
    </location>
    <ligand>
        <name>NAD(+)</name>
        <dbReference type="ChEBI" id="CHEBI:57540"/>
    </ligand>
</feature>
<dbReference type="InterPro" id="IPR001236">
    <property type="entry name" value="Lactate/malate_DH_N"/>
</dbReference>
<feature type="domain" description="Lactate/malate dehydrogenase C-terminal" evidence="9">
    <location>
        <begin position="145"/>
        <end position="303"/>
    </location>
</feature>
<dbReference type="Pfam" id="PF00056">
    <property type="entry name" value="Ldh_1_N"/>
    <property type="match status" value="1"/>
</dbReference>
<feature type="binding site" evidence="6">
    <location>
        <position position="94"/>
    </location>
    <ligand>
        <name>NAD(+)</name>
        <dbReference type="ChEBI" id="CHEBI:57540"/>
    </ligand>
</feature>
<dbReference type="PANTHER" id="PTHR43128">
    <property type="entry name" value="L-2-HYDROXYCARBOXYLATE DEHYDROGENASE (NAD(P)(+))"/>
    <property type="match status" value="1"/>
</dbReference>
<evidence type="ECO:0000256" key="7">
    <source>
        <dbReference type="RuleBase" id="RU003369"/>
    </source>
</evidence>
<comment type="caution">
    <text evidence="10">The sequence shown here is derived from an EMBL/GenBank/DDBJ whole genome shotgun (WGS) entry which is preliminary data.</text>
</comment>
<dbReference type="GO" id="GO:0006089">
    <property type="term" value="P:lactate metabolic process"/>
    <property type="evidence" value="ECO:0007669"/>
    <property type="project" value="TreeGrafter"/>
</dbReference>
<gene>
    <name evidence="10" type="ORF">COV72_02300</name>
</gene>
<dbReference type="CDD" id="cd01339">
    <property type="entry name" value="LDH-like_MDH"/>
    <property type="match status" value="1"/>
</dbReference>
<dbReference type="Proteomes" id="UP000229641">
    <property type="component" value="Unassembled WGS sequence"/>
</dbReference>
<feature type="domain" description="Lactate/malate dehydrogenase N-terminal" evidence="8">
    <location>
        <begin position="3"/>
        <end position="140"/>
    </location>
</feature>
<protein>
    <submittedName>
        <fullName evidence="10">Malate dehydrogenase</fullName>
        <ecNumber evidence="10">1.1.1.37</ecNumber>
    </submittedName>
</protein>
<dbReference type="SUPFAM" id="SSF51735">
    <property type="entry name" value="NAD(P)-binding Rossmann-fold domains"/>
    <property type="match status" value="1"/>
</dbReference>
<evidence type="ECO:0000256" key="3">
    <source>
        <dbReference type="ARBA" id="ARBA00023027"/>
    </source>
</evidence>
<evidence type="ECO:0000256" key="6">
    <source>
        <dbReference type="PIRSR" id="PIRSR000102-3"/>
    </source>
</evidence>
<evidence type="ECO:0000259" key="9">
    <source>
        <dbReference type="Pfam" id="PF02866"/>
    </source>
</evidence>
<feature type="active site" description="Proton acceptor" evidence="4">
    <location>
        <position position="174"/>
    </location>
</feature>